<dbReference type="Gene3D" id="1.10.10.10">
    <property type="entry name" value="Winged helix-like DNA-binding domain superfamily/Winged helix DNA-binding domain"/>
    <property type="match status" value="1"/>
</dbReference>
<dbReference type="SUPFAM" id="SSF46785">
    <property type="entry name" value="Winged helix' DNA-binding domain"/>
    <property type="match status" value="1"/>
</dbReference>
<evidence type="ECO:0000259" key="1">
    <source>
        <dbReference type="PROSITE" id="PS50995"/>
    </source>
</evidence>
<protein>
    <submittedName>
        <fullName evidence="2">MarR family winged helix-turn-helix transcriptional regulator</fullName>
    </submittedName>
</protein>
<dbReference type="PANTHER" id="PTHR33164:SF57">
    <property type="entry name" value="MARR-FAMILY TRANSCRIPTIONAL REGULATOR"/>
    <property type="match status" value="1"/>
</dbReference>
<proteinExistence type="predicted"/>
<dbReference type="AlphaFoldDB" id="A0AAU3H363"/>
<dbReference type="InterPro" id="IPR036390">
    <property type="entry name" value="WH_DNA-bd_sf"/>
</dbReference>
<sequence>MADRPSSADPPACPSAGCGGSLPPELRTWMQVLAASGSVEQQLRKHVKEALGVSHDEFLVLCLLVDQPGNTLRMTRIAELLGRPKTRLTYQVACLQHAGLVTRETVSGDRRGVALVLTEKARSLFAQKAPELARTFAEAFVRTIGPAEREAIVRLLARADPPGADVGV</sequence>
<dbReference type="InterPro" id="IPR036388">
    <property type="entry name" value="WH-like_DNA-bd_sf"/>
</dbReference>
<dbReference type="InterPro" id="IPR039422">
    <property type="entry name" value="MarR/SlyA-like"/>
</dbReference>
<dbReference type="GO" id="GO:0003700">
    <property type="term" value="F:DNA-binding transcription factor activity"/>
    <property type="evidence" value="ECO:0007669"/>
    <property type="project" value="InterPro"/>
</dbReference>
<gene>
    <name evidence="2" type="ORF">OG626_35420</name>
</gene>
<accession>A0AAU3H363</accession>
<dbReference type="Pfam" id="PF12802">
    <property type="entry name" value="MarR_2"/>
    <property type="match status" value="1"/>
</dbReference>
<dbReference type="InterPro" id="IPR000835">
    <property type="entry name" value="HTH_MarR-typ"/>
</dbReference>
<evidence type="ECO:0000313" key="2">
    <source>
        <dbReference type="EMBL" id="WTY99823.1"/>
    </source>
</evidence>
<dbReference type="EMBL" id="CP109535">
    <property type="protein sequence ID" value="WTY99823.1"/>
    <property type="molecule type" value="Genomic_DNA"/>
</dbReference>
<organism evidence="2">
    <name type="scientific">Streptomyces sp. NBC_01401</name>
    <dbReference type="NCBI Taxonomy" id="2903854"/>
    <lineage>
        <taxon>Bacteria</taxon>
        <taxon>Bacillati</taxon>
        <taxon>Actinomycetota</taxon>
        <taxon>Actinomycetes</taxon>
        <taxon>Kitasatosporales</taxon>
        <taxon>Streptomycetaceae</taxon>
        <taxon>Streptomyces</taxon>
    </lineage>
</organism>
<feature type="domain" description="HTH marR-type" evidence="1">
    <location>
        <begin position="23"/>
        <end position="161"/>
    </location>
</feature>
<dbReference type="PROSITE" id="PS50995">
    <property type="entry name" value="HTH_MARR_2"/>
    <property type="match status" value="1"/>
</dbReference>
<dbReference type="PANTHER" id="PTHR33164">
    <property type="entry name" value="TRANSCRIPTIONAL REGULATOR, MARR FAMILY"/>
    <property type="match status" value="1"/>
</dbReference>
<dbReference type="SMART" id="SM00347">
    <property type="entry name" value="HTH_MARR"/>
    <property type="match status" value="1"/>
</dbReference>
<name>A0AAU3H363_9ACTN</name>
<dbReference type="GO" id="GO:0006950">
    <property type="term" value="P:response to stress"/>
    <property type="evidence" value="ECO:0007669"/>
    <property type="project" value="TreeGrafter"/>
</dbReference>
<reference evidence="2" key="1">
    <citation type="submission" date="2022-10" db="EMBL/GenBank/DDBJ databases">
        <title>The complete genomes of actinobacterial strains from the NBC collection.</title>
        <authorList>
            <person name="Joergensen T.S."/>
            <person name="Alvarez Arevalo M."/>
            <person name="Sterndorff E.B."/>
            <person name="Faurdal D."/>
            <person name="Vuksanovic O."/>
            <person name="Mourched A.-S."/>
            <person name="Charusanti P."/>
            <person name="Shaw S."/>
            <person name="Blin K."/>
            <person name="Weber T."/>
        </authorList>
    </citation>
    <scope>NUCLEOTIDE SEQUENCE</scope>
    <source>
        <strain evidence="2">NBC_01401</strain>
    </source>
</reference>